<reference evidence="2" key="1">
    <citation type="submission" date="2022-09" db="EMBL/GenBank/DDBJ databases">
        <title>The genome sequence of Tsuneonella sp. YG55.</title>
        <authorList>
            <person name="Liu Y."/>
        </authorList>
    </citation>
    <scope>NUCLEOTIDE SEQUENCE</scope>
    <source>
        <strain evidence="2">YG55</strain>
    </source>
</reference>
<protein>
    <submittedName>
        <fullName evidence="2">Uncharacterized protein</fullName>
    </submittedName>
</protein>
<evidence type="ECO:0000313" key="3">
    <source>
        <dbReference type="Proteomes" id="UP001142648"/>
    </source>
</evidence>
<accession>A0A9X3AN92</accession>
<evidence type="ECO:0000256" key="1">
    <source>
        <dbReference type="SAM" id="SignalP"/>
    </source>
</evidence>
<dbReference type="Proteomes" id="UP001142648">
    <property type="component" value="Unassembled WGS sequence"/>
</dbReference>
<dbReference type="EMBL" id="JAOAMV010000005">
    <property type="protein sequence ID" value="MCT2559412.1"/>
    <property type="molecule type" value="Genomic_DNA"/>
</dbReference>
<sequence length="313" mass="34386">MKLGTARGPAVVAIAALVTSIAAGARAEDISTTPESVAAGTEVWASTDSDGSDVLKLLVRGLWRYDDREKYTGLAVEQVWFNPSVGADEQDQRIYLDAADKLGPEWRWRARIGTDGDTLVGSAEIRRADWAQSVFVEREIVETDQGLRRGIYYTFAGASADLGIDENNTLALSTGLQAFSGRNERLHFRARFVHAVRAVPGLSAHLDTRYYHSTHPGGFDYFSPRNFVRVVPLAQFRRFTGAGWMFLAAGGLGGQRNTGTEWSIARFGQLRAESPRNARAFDAFAEVIYTNDSLSGGTKYDYLMGRAGVTVRF</sequence>
<gene>
    <name evidence="2" type="ORF">N0B51_10520</name>
</gene>
<comment type="caution">
    <text evidence="2">The sequence shown here is derived from an EMBL/GenBank/DDBJ whole genome shotgun (WGS) entry which is preliminary data.</text>
</comment>
<keyword evidence="3" id="KW-1185">Reference proteome</keyword>
<dbReference type="RefSeq" id="WP_259962307.1">
    <property type="nucleotide sequence ID" value="NZ_JAOAMV010000005.1"/>
</dbReference>
<feature type="chain" id="PRO_5040833847" evidence="1">
    <location>
        <begin position="28"/>
        <end position="313"/>
    </location>
</feature>
<organism evidence="2 3">
    <name type="scientific">Tsuneonella litorea</name>
    <dbReference type="NCBI Taxonomy" id="2976475"/>
    <lineage>
        <taxon>Bacteria</taxon>
        <taxon>Pseudomonadati</taxon>
        <taxon>Pseudomonadota</taxon>
        <taxon>Alphaproteobacteria</taxon>
        <taxon>Sphingomonadales</taxon>
        <taxon>Erythrobacteraceae</taxon>
        <taxon>Tsuneonella</taxon>
    </lineage>
</organism>
<name>A0A9X3AN92_9SPHN</name>
<evidence type="ECO:0000313" key="2">
    <source>
        <dbReference type="EMBL" id="MCT2559412.1"/>
    </source>
</evidence>
<proteinExistence type="predicted"/>
<dbReference type="AlphaFoldDB" id="A0A9X3AN92"/>
<keyword evidence="1" id="KW-0732">Signal</keyword>
<feature type="signal peptide" evidence="1">
    <location>
        <begin position="1"/>
        <end position="27"/>
    </location>
</feature>